<evidence type="ECO:0000256" key="3">
    <source>
        <dbReference type="ARBA" id="ARBA00022692"/>
    </source>
</evidence>
<reference evidence="8" key="1">
    <citation type="journal article" date="2014" name="Int. J. Syst. Evol. Microbiol.">
        <title>Complete genome sequence of Corynebacterium casei LMG S-19264T (=DSM 44701T), isolated from a smear-ripened cheese.</title>
        <authorList>
            <consortium name="US DOE Joint Genome Institute (JGI-PGF)"/>
            <person name="Walter F."/>
            <person name="Albersmeier A."/>
            <person name="Kalinowski J."/>
            <person name="Ruckert C."/>
        </authorList>
    </citation>
    <scope>NUCLEOTIDE SEQUENCE</scope>
    <source>
        <strain evidence="8">CGMCC 1.15966</strain>
    </source>
</reference>
<dbReference type="EMBL" id="BMKM01000002">
    <property type="protein sequence ID" value="GGE15868.1"/>
    <property type="molecule type" value="Genomic_DNA"/>
</dbReference>
<feature type="domain" description="EamA" evidence="7">
    <location>
        <begin position="142"/>
        <end position="273"/>
    </location>
</feature>
<evidence type="ECO:0000256" key="4">
    <source>
        <dbReference type="ARBA" id="ARBA00022989"/>
    </source>
</evidence>
<keyword evidence="2" id="KW-1003">Cell membrane</keyword>
<keyword evidence="9" id="KW-1185">Reference proteome</keyword>
<dbReference type="GO" id="GO:0005886">
    <property type="term" value="C:plasma membrane"/>
    <property type="evidence" value="ECO:0007669"/>
    <property type="project" value="UniProtKB-SubCell"/>
</dbReference>
<name>A0A8H9KX08_9SPHI</name>
<feature type="transmembrane region" description="Helical" evidence="6">
    <location>
        <begin position="66"/>
        <end position="86"/>
    </location>
</feature>
<evidence type="ECO:0000259" key="7">
    <source>
        <dbReference type="Pfam" id="PF00892"/>
    </source>
</evidence>
<reference evidence="8" key="2">
    <citation type="submission" date="2020-09" db="EMBL/GenBank/DDBJ databases">
        <authorList>
            <person name="Sun Q."/>
            <person name="Zhou Y."/>
        </authorList>
    </citation>
    <scope>NUCLEOTIDE SEQUENCE</scope>
    <source>
        <strain evidence="8">CGMCC 1.15966</strain>
    </source>
</reference>
<evidence type="ECO:0000256" key="6">
    <source>
        <dbReference type="SAM" id="Phobius"/>
    </source>
</evidence>
<evidence type="ECO:0000256" key="5">
    <source>
        <dbReference type="ARBA" id="ARBA00023136"/>
    </source>
</evidence>
<keyword evidence="5 6" id="KW-0472">Membrane</keyword>
<dbReference type="AlphaFoldDB" id="A0A8H9KX08"/>
<sequence length="293" mass="31604">MTRNANFAVVAAILSMICVQGGASFAKQLFPAIGPIATTTLRIGLSAILLYIINRPKLLTFSGKQWLYCALYGVGIAVMNLVFYMAIQRIPLGLGVTIEFVGPLFLAFALSKKWTDIIWAALALTGILLIVPWKSNGVDPVGLGLALLAGSFWAVYIMMGAKLSKIMEGKQAVTTGMLIATLFIIPFSIYDGAILNLNFSLFSKGLLVAILSSALPFSLDMIALGKLPAKTFSILTSLQPAFAALSGLIFLHEYLSIYQWLSVFCVVIASIGTTIFSKRAEPKSKPLKINQQN</sequence>
<comment type="caution">
    <text evidence="8">The sequence shown here is derived from an EMBL/GenBank/DDBJ whole genome shotgun (WGS) entry which is preliminary data.</text>
</comment>
<dbReference type="SUPFAM" id="SSF103481">
    <property type="entry name" value="Multidrug resistance efflux transporter EmrE"/>
    <property type="match status" value="2"/>
</dbReference>
<feature type="transmembrane region" description="Helical" evidence="6">
    <location>
        <begin position="231"/>
        <end position="251"/>
    </location>
</feature>
<proteinExistence type="predicted"/>
<evidence type="ECO:0000313" key="8">
    <source>
        <dbReference type="EMBL" id="GGE15868.1"/>
    </source>
</evidence>
<dbReference type="Pfam" id="PF00892">
    <property type="entry name" value="EamA"/>
    <property type="match status" value="1"/>
</dbReference>
<protein>
    <submittedName>
        <fullName evidence="8">Threonine transporter RhtB</fullName>
    </submittedName>
</protein>
<organism evidence="8 9">
    <name type="scientific">Sphingobacterium cellulitidis</name>
    <dbReference type="NCBI Taxonomy" id="1768011"/>
    <lineage>
        <taxon>Bacteria</taxon>
        <taxon>Pseudomonadati</taxon>
        <taxon>Bacteroidota</taxon>
        <taxon>Sphingobacteriia</taxon>
        <taxon>Sphingobacteriales</taxon>
        <taxon>Sphingobacteriaceae</taxon>
        <taxon>Sphingobacterium</taxon>
    </lineage>
</organism>
<dbReference type="PANTHER" id="PTHR32322:SF18">
    <property type="entry name" value="S-ADENOSYLMETHIONINE_S-ADENOSYLHOMOCYSTEINE TRANSPORTER"/>
    <property type="match status" value="1"/>
</dbReference>
<dbReference type="InterPro" id="IPR000620">
    <property type="entry name" value="EamA_dom"/>
</dbReference>
<feature type="transmembrane region" description="Helical" evidence="6">
    <location>
        <begin position="171"/>
        <end position="189"/>
    </location>
</feature>
<feature type="transmembrane region" description="Helical" evidence="6">
    <location>
        <begin position="36"/>
        <end position="54"/>
    </location>
</feature>
<feature type="transmembrane region" description="Helical" evidence="6">
    <location>
        <begin position="257"/>
        <end position="276"/>
    </location>
</feature>
<gene>
    <name evidence="8" type="ORF">GCM10011516_12050</name>
</gene>
<feature type="transmembrane region" description="Helical" evidence="6">
    <location>
        <begin position="117"/>
        <end position="135"/>
    </location>
</feature>
<evidence type="ECO:0000256" key="2">
    <source>
        <dbReference type="ARBA" id="ARBA00022475"/>
    </source>
</evidence>
<keyword evidence="4 6" id="KW-1133">Transmembrane helix</keyword>
<feature type="transmembrane region" description="Helical" evidence="6">
    <location>
        <begin position="141"/>
        <end position="159"/>
    </location>
</feature>
<dbReference type="InterPro" id="IPR037185">
    <property type="entry name" value="EmrE-like"/>
</dbReference>
<feature type="transmembrane region" description="Helical" evidence="6">
    <location>
        <begin position="92"/>
        <end position="110"/>
    </location>
</feature>
<dbReference type="Proteomes" id="UP000614460">
    <property type="component" value="Unassembled WGS sequence"/>
</dbReference>
<evidence type="ECO:0000256" key="1">
    <source>
        <dbReference type="ARBA" id="ARBA00004651"/>
    </source>
</evidence>
<comment type="subcellular location">
    <subcellularLocation>
        <location evidence="1">Cell membrane</location>
        <topology evidence="1">Multi-pass membrane protein</topology>
    </subcellularLocation>
</comment>
<evidence type="ECO:0000313" key="9">
    <source>
        <dbReference type="Proteomes" id="UP000614460"/>
    </source>
</evidence>
<dbReference type="PANTHER" id="PTHR32322">
    <property type="entry name" value="INNER MEMBRANE TRANSPORTER"/>
    <property type="match status" value="1"/>
</dbReference>
<feature type="transmembrane region" description="Helical" evidence="6">
    <location>
        <begin position="201"/>
        <end position="219"/>
    </location>
</feature>
<keyword evidence="3 6" id="KW-0812">Transmembrane</keyword>
<dbReference type="InterPro" id="IPR050638">
    <property type="entry name" value="AA-Vitamin_Transporters"/>
</dbReference>
<accession>A0A8H9KX08</accession>